<comment type="caution">
    <text evidence="1">The sequence shown here is derived from an EMBL/GenBank/DDBJ whole genome shotgun (WGS) entry which is preliminary data.</text>
</comment>
<proteinExistence type="predicted"/>
<reference evidence="1 2" key="1">
    <citation type="submission" date="2024-01" db="EMBL/GenBank/DDBJ databases">
        <title>Genome assemblies of Stephania.</title>
        <authorList>
            <person name="Yang L."/>
        </authorList>
    </citation>
    <scope>NUCLEOTIDE SEQUENCE [LARGE SCALE GENOMIC DNA]</scope>
    <source>
        <strain evidence="1">QJT</strain>
        <tissue evidence="1">Leaf</tissue>
    </source>
</reference>
<organism evidence="1 2">
    <name type="scientific">Stephania japonica</name>
    <dbReference type="NCBI Taxonomy" id="461633"/>
    <lineage>
        <taxon>Eukaryota</taxon>
        <taxon>Viridiplantae</taxon>
        <taxon>Streptophyta</taxon>
        <taxon>Embryophyta</taxon>
        <taxon>Tracheophyta</taxon>
        <taxon>Spermatophyta</taxon>
        <taxon>Magnoliopsida</taxon>
        <taxon>Ranunculales</taxon>
        <taxon>Menispermaceae</taxon>
        <taxon>Menispermoideae</taxon>
        <taxon>Cissampelideae</taxon>
        <taxon>Stephania</taxon>
    </lineage>
</organism>
<gene>
    <name evidence="1" type="ORF">Sjap_014844</name>
</gene>
<name>A0AAP0NQB6_9MAGN</name>
<dbReference type="Proteomes" id="UP001417504">
    <property type="component" value="Unassembled WGS sequence"/>
</dbReference>
<evidence type="ECO:0000313" key="2">
    <source>
        <dbReference type="Proteomes" id="UP001417504"/>
    </source>
</evidence>
<keyword evidence="2" id="KW-1185">Reference proteome</keyword>
<protein>
    <submittedName>
        <fullName evidence="1">Uncharacterized protein</fullName>
    </submittedName>
</protein>
<dbReference type="AlphaFoldDB" id="A0AAP0NQB6"/>
<accession>A0AAP0NQB6</accession>
<sequence>MHLDSEGSREELPDTRLRVGAIVFALKIWRHHLYGVRFELFMRPQELEVLIHSERSEPETKTLAESS</sequence>
<dbReference type="EMBL" id="JBBNAE010000006">
    <property type="protein sequence ID" value="KAK9115897.1"/>
    <property type="molecule type" value="Genomic_DNA"/>
</dbReference>
<evidence type="ECO:0000313" key="1">
    <source>
        <dbReference type="EMBL" id="KAK9115897.1"/>
    </source>
</evidence>